<dbReference type="InterPro" id="IPR002347">
    <property type="entry name" value="SDR_fam"/>
</dbReference>
<dbReference type="CDD" id="cd05374">
    <property type="entry name" value="17beta-HSD-like_SDR_c"/>
    <property type="match status" value="1"/>
</dbReference>
<dbReference type="SUPFAM" id="SSF51735">
    <property type="entry name" value="NAD(P)-binding Rossmann-fold domains"/>
    <property type="match status" value="1"/>
</dbReference>
<reference evidence="5" key="1">
    <citation type="submission" date="2019-07" db="EMBL/GenBank/DDBJ databases">
        <title>Hyphodiscus hymeniophilus genome sequencing and assembly.</title>
        <authorList>
            <person name="Kramer G."/>
            <person name="Nodwell J."/>
        </authorList>
    </citation>
    <scope>NUCLEOTIDE SEQUENCE</scope>
    <source>
        <strain evidence="5">ATCC 34498</strain>
    </source>
</reference>
<evidence type="ECO:0000313" key="6">
    <source>
        <dbReference type="Proteomes" id="UP000785200"/>
    </source>
</evidence>
<dbReference type="AlphaFoldDB" id="A0A9P6VEU8"/>
<comment type="caution">
    <text evidence="5">The sequence shown here is derived from an EMBL/GenBank/DDBJ whole genome shotgun (WGS) entry which is preliminary data.</text>
</comment>
<evidence type="ECO:0000256" key="4">
    <source>
        <dbReference type="RuleBase" id="RU000363"/>
    </source>
</evidence>
<name>A0A9P6VEU8_9HELO</name>
<evidence type="ECO:0000313" key="5">
    <source>
        <dbReference type="EMBL" id="KAG0646596.1"/>
    </source>
</evidence>
<dbReference type="PROSITE" id="PS00061">
    <property type="entry name" value="ADH_SHORT"/>
    <property type="match status" value="1"/>
</dbReference>
<keyword evidence="6" id="KW-1185">Reference proteome</keyword>
<evidence type="ECO:0000256" key="1">
    <source>
        <dbReference type="ARBA" id="ARBA00006484"/>
    </source>
</evidence>
<dbReference type="InterPro" id="IPR036291">
    <property type="entry name" value="NAD(P)-bd_dom_sf"/>
</dbReference>
<proteinExistence type="inferred from homology"/>
<dbReference type="EMBL" id="VNKQ01000015">
    <property type="protein sequence ID" value="KAG0646596.1"/>
    <property type="molecule type" value="Genomic_DNA"/>
</dbReference>
<accession>A0A9P6VEU8</accession>
<dbReference type="PANTHER" id="PTHR43976">
    <property type="entry name" value="SHORT CHAIN DEHYDROGENASE"/>
    <property type="match status" value="1"/>
</dbReference>
<dbReference type="PRINTS" id="PR00080">
    <property type="entry name" value="SDRFAMILY"/>
</dbReference>
<dbReference type="InterPro" id="IPR020904">
    <property type="entry name" value="Sc_DH/Rdtase_CS"/>
</dbReference>
<dbReference type="Pfam" id="PF00106">
    <property type="entry name" value="adh_short"/>
    <property type="match status" value="1"/>
</dbReference>
<evidence type="ECO:0000256" key="2">
    <source>
        <dbReference type="ARBA" id="ARBA00022857"/>
    </source>
</evidence>
<dbReference type="Gene3D" id="3.40.50.720">
    <property type="entry name" value="NAD(P)-binding Rossmann-like Domain"/>
    <property type="match status" value="1"/>
</dbReference>
<gene>
    <name evidence="5" type="ORF">D0Z07_7567</name>
</gene>
<feature type="non-terminal residue" evidence="5">
    <location>
        <position position="1"/>
    </location>
</feature>
<dbReference type="InterPro" id="IPR051911">
    <property type="entry name" value="SDR_oxidoreductase"/>
</dbReference>
<dbReference type="OrthoDB" id="1274115at2759"/>
<keyword evidence="3" id="KW-0560">Oxidoreductase</keyword>
<dbReference type="GO" id="GO:0016491">
    <property type="term" value="F:oxidoreductase activity"/>
    <property type="evidence" value="ECO:0007669"/>
    <property type="project" value="UniProtKB-KW"/>
</dbReference>
<sequence length="252" mass="26932">MQWLVTGCSSGLGLELARAILASGERCIASSRNPDKTPDTVAEFEKLGGSWVKLDTAAPDLGVRLRKVIGKYGVLDVLVNNAGYATGGVLETMEINAAHRQMETNFFGPLRAIQAVLPSMRDKKGGVIVNVSSAEFWDPHAGTSVYSASKFALEGLSEALAVELLAIGIRVLIAEPGGMRTSFLDPDTIEAPLIPKAYKGTTADFVLSAILSMHGKQDLDPKKAAEAIVKEVLFPCSDPLCFGCRWGRSHTK</sequence>
<organism evidence="5 6">
    <name type="scientific">Hyphodiscus hymeniophilus</name>
    <dbReference type="NCBI Taxonomy" id="353542"/>
    <lineage>
        <taxon>Eukaryota</taxon>
        <taxon>Fungi</taxon>
        <taxon>Dikarya</taxon>
        <taxon>Ascomycota</taxon>
        <taxon>Pezizomycotina</taxon>
        <taxon>Leotiomycetes</taxon>
        <taxon>Helotiales</taxon>
        <taxon>Hyphodiscaceae</taxon>
        <taxon>Hyphodiscus</taxon>
    </lineage>
</organism>
<evidence type="ECO:0000256" key="3">
    <source>
        <dbReference type="ARBA" id="ARBA00023002"/>
    </source>
</evidence>
<comment type="similarity">
    <text evidence="1 4">Belongs to the short-chain dehydrogenases/reductases (SDR) family.</text>
</comment>
<keyword evidence="2" id="KW-0521">NADP</keyword>
<protein>
    <submittedName>
        <fullName evidence="5">Oxidoreductase claN</fullName>
    </submittedName>
</protein>
<dbReference type="PRINTS" id="PR00081">
    <property type="entry name" value="GDHRDH"/>
</dbReference>
<dbReference type="Proteomes" id="UP000785200">
    <property type="component" value="Unassembled WGS sequence"/>
</dbReference>
<dbReference type="PANTHER" id="PTHR43976:SF16">
    <property type="entry name" value="SHORT-CHAIN DEHYDROGENASE_REDUCTASE FAMILY PROTEIN"/>
    <property type="match status" value="1"/>
</dbReference>